<dbReference type="EMBL" id="CP032096">
    <property type="protein sequence ID" value="QBZ82929.1"/>
    <property type="molecule type" value="Genomic_DNA"/>
</dbReference>
<feature type="signal peptide" evidence="1">
    <location>
        <begin position="1"/>
        <end position="42"/>
    </location>
</feature>
<sequence length="262" mass="28349" precursor="true">MVNKTKMVFKMIQTNISMMKKINASLPLALLLTFVHATPAWATETEAQLLLGAFYASGQSDIVASSDSEVIGIPIGLNVQKGRWSGSVLTSYLNTYRKDDSLTNQSESGMGDTFITLGYDLTQMPWITLSLNHKIPTGSVSKGLSTGEADTGVQLDYFNTLSASNSVFASIGYKSVGRVSGVAMQDPMNASVGASQFITKSVYIGGSIDYNESIYKELKDTTGVSLFSGISLTKRHQLLLTTYYDNTDSYQISANISISLFD</sequence>
<feature type="chain" id="PRO_5020563806" evidence="1">
    <location>
        <begin position="43"/>
        <end position="262"/>
    </location>
</feature>
<gene>
    <name evidence="2" type="ORF">GHNINEIG_00970</name>
</gene>
<evidence type="ECO:0000313" key="2">
    <source>
        <dbReference type="EMBL" id="QBZ82929.1"/>
    </source>
</evidence>
<name>A0A4P7NZA3_9GAMM</name>
<keyword evidence="1" id="KW-0732">Signal</keyword>
<evidence type="ECO:0000256" key="1">
    <source>
        <dbReference type="SAM" id="SignalP"/>
    </source>
</evidence>
<keyword evidence="3" id="KW-1185">Reference proteome</keyword>
<reference evidence="2 3" key="1">
    <citation type="submission" date="2018-08" db="EMBL/GenBank/DDBJ databases">
        <title>Horizontal acquisition of hydrogen conversion ability and other habitat adaptations in Hydrogenovibrio crunogenus strains.</title>
        <authorList>
            <person name="Gonnella G."/>
            <person name="Adam N."/>
            <person name="Perner M."/>
        </authorList>
    </citation>
    <scope>NUCLEOTIDE SEQUENCE [LARGE SCALE GENOMIC DNA]</scope>
    <source>
        <strain evidence="2 3">SP-41</strain>
    </source>
</reference>
<dbReference type="Proteomes" id="UP000296201">
    <property type="component" value="Chromosome"/>
</dbReference>
<evidence type="ECO:0000313" key="3">
    <source>
        <dbReference type="Proteomes" id="UP000296201"/>
    </source>
</evidence>
<proteinExistence type="predicted"/>
<dbReference type="AlphaFoldDB" id="A0A4P7NZA3"/>
<protein>
    <submittedName>
        <fullName evidence="2">Transporter</fullName>
    </submittedName>
</protein>
<accession>A0A4P7NZA3</accession>
<organism evidence="2 3">
    <name type="scientific">Hydrogenovibrio crunogenus</name>
    <dbReference type="NCBI Taxonomy" id="39765"/>
    <lineage>
        <taxon>Bacteria</taxon>
        <taxon>Pseudomonadati</taxon>
        <taxon>Pseudomonadota</taxon>
        <taxon>Gammaproteobacteria</taxon>
        <taxon>Thiotrichales</taxon>
        <taxon>Piscirickettsiaceae</taxon>
        <taxon>Hydrogenovibrio</taxon>
    </lineage>
</organism>